<dbReference type="STRING" id="1192866.LEP1GSC133_1664"/>
<dbReference type="EMBL" id="AKWF02000076">
    <property type="protein sequence ID" value="EMO62619.1"/>
    <property type="molecule type" value="Genomic_DNA"/>
</dbReference>
<reference evidence="1 2" key="1">
    <citation type="submission" date="2013-01" db="EMBL/GenBank/DDBJ databases">
        <authorList>
            <person name="Harkins D.M."/>
            <person name="Durkin A.S."/>
            <person name="Brinkac L.M."/>
            <person name="Haft D.H."/>
            <person name="Selengut J.D."/>
            <person name="Sanka R."/>
            <person name="DePew J."/>
            <person name="Purushe J."/>
            <person name="Picardeau M."/>
            <person name="Werts C."/>
            <person name="Goarant C."/>
            <person name="Vinetz J.M."/>
            <person name="Sutton G.G."/>
            <person name="Nierman W.C."/>
            <person name="Fouts D.E."/>
        </authorList>
    </citation>
    <scope>NUCLEOTIDE SEQUENCE [LARGE SCALE GENOMIC DNA]</scope>
    <source>
        <strain evidence="1 2">200901868</strain>
    </source>
</reference>
<accession>M6WBN5</accession>
<gene>
    <name evidence="1" type="ORF">LEP1GSC133_1664</name>
</gene>
<evidence type="ECO:0000313" key="1">
    <source>
        <dbReference type="EMBL" id="EMO62619.1"/>
    </source>
</evidence>
<organism evidence="1 2">
    <name type="scientific">Leptospira borgpetersenii serovar Pomona str. 200901868</name>
    <dbReference type="NCBI Taxonomy" id="1192866"/>
    <lineage>
        <taxon>Bacteria</taxon>
        <taxon>Pseudomonadati</taxon>
        <taxon>Spirochaetota</taxon>
        <taxon>Spirochaetia</taxon>
        <taxon>Leptospirales</taxon>
        <taxon>Leptospiraceae</taxon>
        <taxon>Leptospira</taxon>
    </lineage>
</organism>
<name>M6WBN5_LEPBO</name>
<comment type="caution">
    <text evidence="1">The sequence shown here is derived from an EMBL/GenBank/DDBJ whole genome shotgun (WGS) entry which is preliminary data.</text>
</comment>
<sequence>MKNTRSSEKKNVISAMWKKFEKLSVFFRNFPIQKKNTSFS</sequence>
<protein>
    <submittedName>
        <fullName evidence="1">Uncharacterized protein</fullName>
    </submittedName>
</protein>
<dbReference type="Proteomes" id="UP000012159">
    <property type="component" value="Unassembled WGS sequence"/>
</dbReference>
<evidence type="ECO:0000313" key="2">
    <source>
        <dbReference type="Proteomes" id="UP000012159"/>
    </source>
</evidence>
<dbReference type="AlphaFoldDB" id="M6WBN5"/>
<proteinExistence type="predicted"/>